<sequence>MQSIRGIIQSGWHPTTEYTDSRVTGDRVKSASVVASFRSSVSILAEQTGAMGRKSPAKWIKTVLFGKRSSKSLIVKRREKTVNEKETLVSDRALEADLNSVPPVVTWTALPPLIS</sequence>
<gene>
    <name evidence="1" type="ORF">SVIM_LOCUS454858</name>
</gene>
<reference evidence="1" key="1">
    <citation type="submission" date="2019-03" db="EMBL/GenBank/DDBJ databases">
        <authorList>
            <person name="Mank J."/>
            <person name="Almeida P."/>
        </authorList>
    </citation>
    <scope>NUCLEOTIDE SEQUENCE</scope>
    <source>
        <strain evidence="1">78183</strain>
    </source>
</reference>
<dbReference type="AlphaFoldDB" id="A0A6N2N2T7"/>
<dbReference type="EMBL" id="CAADRP010002096">
    <property type="protein sequence ID" value="VFU61017.1"/>
    <property type="molecule type" value="Genomic_DNA"/>
</dbReference>
<name>A0A6N2N2T7_SALVM</name>
<organism evidence="1">
    <name type="scientific">Salix viminalis</name>
    <name type="common">Common osier</name>
    <name type="synonym">Basket willow</name>
    <dbReference type="NCBI Taxonomy" id="40686"/>
    <lineage>
        <taxon>Eukaryota</taxon>
        <taxon>Viridiplantae</taxon>
        <taxon>Streptophyta</taxon>
        <taxon>Embryophyta</taxon>
        <taxon>Tracheophyta</taxon>
        <taxon>Spermatophyta</taxon>
        <taxon>Magnoliopsida</taxon>
        <taxon>eudicotyledons</taxon>
        <taxon>Gunneridae</taxon>
        <taxon>Pentapetalae</taxon>
        <taxon>rosids</taxon>
        <taxon>fabids</taxon>
        <taxon>Malpighiales</taxon>
        <taxon>Salicaceae</taxon>
        <taxon>Saliceae</taxon>
        <taxon>Salix</taxon>
    </lineage>
</organism>
<accession>A0A6N2N2T7</accession>
<protein>
    <submittedName>
        <fullName evidence="1">Uncharacterized protein</fullName>
    </submittedName>
</protein>
<evidence type="ECO:0000313" key="1">
    <source>
        <dbReference type="EMBL" id="VFU61017.1"/>
    </source>
</evidence>
<proteinExistence type="predicted"/>